<dbReference type="InterPro" id="IPR028994">
    <property type="entry name" value="Integrin_alpha_N"/>
</dbReference>
<sequence length="184" mass="19354">MRRPSITTPILLTGAAALLLVVGCRGPELAEVQAAPPPPVVKKIDPRVAAEQALVAYMETVGTDEAPQYREARSDLDGDGADDLLMLLDDPLWCDADGCPLLVFHGEADGSYTLVGRTDTTHAPIALGKHRNNGWHDLLVGVGGGTTQAGTVALQFDGEGYPVDPTMVALLANESAPVVQTLFE</sequence>
<evidence type="ECO:0008006" key="3">
    <source>
        <dbReference type="Google" id="ProtNLM"/>
    </source>
</evidence>
<reference evidence="1 2" key="1">
    <citation type="submission" date="2021-04" db="EMBL/GenBank/DDBJ databases">
        <authorList>
            <person name="Rodrigo-Torres L."/>
            <person name="Arahal R. D."/>
            <person name="Lucena T."/>
        </authorList>
    </citation>
    <scope>NUCLEOTIDE SEQUENCE [LARGE SCALE GENOMIC DNA]</scope>
    <source>
        <strain evidence="1 2">CECT 30171</strain>
    </source>
</reference>
<dbReference type="EMBL" id="OU015430">
    <property type="protein sequence ID" value="CAG4977601.1"/>
    <property type="molecule type" value="Genomic_DNA"/>
</dbReference>
<organism evidence="1 2">
    <name type="scientific">Novilysobacter luteus</name>
    <dbReference type="NCBI Taxonomy" id="2822368"/>
    <lineage>
        <taxon>Bacteria</taxon>
        <taxon>Pseudomonadati</taxon>
        <taxon>Pseudomonadota</taxon>
        <taxon>Gammaproteobacteria</taxon>
        <taxon>Lysobacterales</taxon>
        <taxon>Lysobacteraceae</taxon>
        <taxon>Novilysobacter</taxon>
    </lineage>
</organism>
<proteinExistence type="predicted"/>
<evidence type="ECO:0000313" key="2">
    <source>
        <dbReference type="Proteomes" id="UP000680116"/>
    </source>
</evidence>
<keyword evidence="2" id="KW-1185">Reference proteome</keyword>
<dbReference type="RefSeq" id="WP_215218930.1">
    <property type="nucleotide sequence ID" value="NZ_OU015430.1"/>
</dbReference>
<name>A0ABN7R6J0_9GAMM</name>
<dbReference type="PROSITE" id="PS51257">
    <property type="entry name" value="PROKAR_LIPOPROTEIN"/>
    <property type="match status" value="1"/>
</dbReference>
<evidence type="ECO:0000313" key="1">
    <source>
        <dbReference type="EMBL" id="CAG4977601.1"/>
    </source>
</evidence>
<accession>A0ABN7R6J0</accession>
<dbReference type="Proteomes" id="UP000680116">
    <property type="component" value="Chromosome"/>
</dbReference>
<gene>
    <name evidence="1" type="ORF">LYB30171_02441</name>
</gene>
<dbReference type="SUPFAM" id="SSF69318">
    <property type="entry name" value="Integrin alpha N-terminal domain"/>
    <property type="match status" value="1"/>
</dbReference>
<protein>
    <recommendedName>
        <fullName evidence="3">Lipoprotein</fullName>
    </recommendedName>
</protein>